<evidence type="ECO:0000256" key="8">
    <source>
        <dbReference type="ARBA" id="ARBA00023211"/>
    </source>
</evidence>
<name>A0AA48RDP3_9ZZZZ</name>
<evidence type="ECO:0000256" key="4">
    <source>
        <dbReference type="ARBA" id="ARBA00022598"/>
    </source>
</evidence>
<evidence type="ECO:0000256" key="2">
    <source>
        <dbReference type="ARBA" id="ARBA00008071"/>
    </source>
</evidence>
<dbReference type="GO" id="GO:0005525">
    <property type="term" value="F:GTP binding"/>
    <property type="evidence" value="ECO:0007669"/>
    <property type="project" value="UniProtKB-KW"/>
</dbReference>
<comment type="catalytic activity">
    <reaction evidence="9">
        <text>a 3'-end 3'-phospho-ribonucleotide-RNA + a 5'-end dephospho-ribonucleoside-RNA + GTP = a ribonucleotidyl-ribonucleotide-RNA + GMP + diphosphate</text>
        <dbReference type="Rhea" id="RHEA:68076"/>
        <dbReference type="Rhea" id="RHEA-COMP:10463"/>
        <dbReference type="Rhea" id="RHEA-COMP:13936"/>
        <dbReference type="Rhea" id="RHEA-COMP:17355"/>
        <dbReference type="ChEBI" id="CHEBI:33019"/>
        <dbReference type="ChEBI" id="CHEBI:37565"/>
        <dbReference type="ChEBI" id="CHEBI:58115"/>
        <dbReference type="ChEBI" id="CHEBI:83062"/>
        <dbReference type="ChEBI" id="CHEBI:138284"/>
        <dbReference type="ChEBI" id="CHEBI:173118"/>
        <dbReference type="EC" id="6.5.1.8"/>
    </reaction>
</comment>
<evidence type="ECO:0000256" key="9">
    <source>
        <dbReference type="ARBA" id="ARBA00047746"/>
    </source>
</evidence>
<evidence type="ECO:0000256" key="1">
    <source>
        <dbReference type="ARBA" id="ARBA00001936"/>
    </source>
</evidence>
<comment type="catalytic activity">
    <reaction evidence="10">
        <text>a 3'-end 2',3'-cyclophospho-ribonucleotide-RNA + a 5'-end dephospho-ribonucleoside-RNA + GTP + H2O = a ribonucleotidyl-ribonucleotide-RNA + GMP + diphosphate + H(+)</text>
        <dbReference type="Rhea" id="RHEA:68080"/>
        <dbReference type="Rhea" id="RHEA-COMP:10464"/>
        <dbReference type="Rhea" id="RHEA-COMP:13936"/>
        <dbReference type="Rhea" id="RHEA-COMP:17355"/>
        <dbReference type="ChEBI" id="CHEBI:15377"/>
        <dbReference type="ChEBI" id="CHEBI:15378"/>
        <dbReference type="ChEBI" id="CHEBI:33019"/>
        <dbReference type="ChEBI" id="CHEBI:37565"/>
        <dbReference type="ChEBI" id="CHEBI:58115"/>
        <dbReference type="ChEBI" id="CHEBI:83064"/>
        <dbReference type="ChEBI" id="CHEBI:138284"/>
        <dbReference type="ChEBI" id="CHEBI:173118"/>
        <dbReference type="EC" id="6.5.1.8"/>
    </reaction>
</comment>
<dbReference type="EC" id="6.5.1.8" evidence="3"/>
<protein>
    <recommendedName>
        <fullName evidence="3">3'-phosphate/5'-hydroxy nucleic acid ligase</fullName>
        <ecNumber evidence="3">6.5.1.8</ecNumber>
    </recommendedName>
</protein>
<evidence type="ECO:0000313" key="11">
    <source>
        <dbReference type="EMBL" id="CAJ0873727.1"/>
    </source>
</evidence>
<dbReference type="InterPro" id="IPR036025">
    <property type="entry name" value="RtcB-like_sf"/>
</dbReference>
<proteinExistence type="inferred from homology"/>
<dbReference type="FunFam" id="3.90.1860.10:FF:000001">
    <property type="entry name" value="tRNA-splicing ligase RtcB homolog"/>
    <property type="match status" value="1"/>
</dbReference>
<evidence type="ECO:0000256" key="7">
    <source>
        <dbReference type="ARBA" id="ARBA00023134"/>
    </source>
</evidence>
<dbReference type="Pfam" id="PF01139">
    <property type="entry name" value="RtcB"/>
    <property type="match status" value="1"/>
</dbReference>
<dbReference type="GO" id="GO:0003972">
    <property type="term" value="F:RNA ligase (ATP) activity"/>
    <property type="evidence" value="ECO:0007669"/>
    <property type="project" value="TreeGrafter"/>
</dbReference>
<sequence>MDLTRLEKISDVEWRIPARGEMRVPGVIFATEALISEMDDKVFEQVANVAKLPGIVRASYAMPDAHWGYGFPIGGVAAFDSKAGGVVSAGGVGFDVSCGVRTHLSGLTREQILSVQEDLASALFDHVPTGLGAVGDITLDEIDMVAMLGGGASWAVDRGFGRREDLDRIEEGGRVGGADPALVSEFARKRQRREMGTLGSGNHYLEVQEVVEIFDPTVAAGFGLKLGECVVTIHCGSRGLGHQIGTEFLREMAISAESLGVTLPDRELACAPIASDLGQRYLGAMRAAINCALANREIIGHLVRQVFARFFLRAELPLMFDVSHNTCKAEMHEIDGDARELHVHRKGATRAFGPGHINLPEAIRPFGQPVLIGGSMGTGSFVLAGMTTSETRAFSSACHGAGRRMSRHAATRNWSGRQVVDELRARGIVVRSPSMRGVAEEAPGAYKDVRAVVDSAENSGLARKVAFLKPLICVKG</sequence>
<dbReference type="EMBL" id="OY288114">
    <property type="protein sequence ID" value="CAJ0873727.1"/>
    <property type="molecule type" value="Genomic_DNA"/>
</dbReference>
<dbReference type="GO" id="GO:0170057">
    <property type="term" value="F:RNA ligase (GTP) activity"/>
    <property type="evidence" value="ECO:0007669"/>
    <property type="project" value="UniProtKB-EC"/>
</dbReference>
<evidence type="ECO:0000256" key="10">
    <source>
        <dbReference type="ARBA" id="ARBA00049514"/>
    </source>
</evidence>
<keyword evidence="4 11" id="KW-0436">Ligase</keyword>
<keyword evidence="7" id="KW-0342">GTP-binding</keyword>
<dbReference type="AlphaFoldDB" id="A0AA48RDP3"/>
<comment type="cofactor">
    <cofactor evidence="1">
        <name>Mn(2+)</name>
        <dbReference type="ChEBI" id="CHEBI:29035"/>
    </cofactor>
</comment>
<dbReference type="PANTHER" id="PTHR11118:SF1">
    <property type="entry name" value="RNA-SPLICING LIGASE RTCB HOMOLOG"/>
    <property type="match status" value="1"/>
</dbReference>
<dbReference type="PANTHER" id="PTHR11118">
    <property type="entry name" value="RNA-SPLICING LIGASE RTCB HOMOLOG"/>
    <property type="match status" value="1"/>
</dbReference>
<evidence type="ECO:0000256" key="5">
    <source>
        <dbReference type="ARBA" id="ARBA00022723"/>
    </source>
</evidence>
<keyword evidence="5" id="KW-0479">Metal-binding</keyword>
<dbReference type="GO" id="GO:0006396">
    <property type="term" value="P:RNA processing"/>
    <property type="evidence" value="ECO:0007669"/>
    <property type="project" value="InterPro"/>
</dbReference>
<dbReference type="SUPFAM" id="SSF103365">
    <property type="entry name" value="Hypothetical protein PH1602"/>
    <property type="match status" value="1"/>
</dbReference>
<dbReference type="InterPro" id="IPR001233">
    <property type="entry name" value="RtcB"/>
</dbReference>
<dbReference type="PROSITE" id="PS01288">
    <property type="entry name" value="UPF0027"/>
    <property type="match status" value="1"/>
</dbReference>
<dbReference type="Gene3D" id="3.90.1860.10">
    <property type="entry name" value="tRNA-splicing ligase RtcB"/>
    <property type="match status" value="1"/>
</dbReference>
<dbReference type="GO" id="GO:0046872">
    <property type="term" value="F:metal ion binding"/>
    <property type="evidence" value="ECO:0007669"/>
    <property type="project" value="UniProtKB-KW"/>
</dbReference>
<evidence type="ECO:0000256" key="6">
    <source>
        <dbReference type="ARBA" id="ARBA00022741"/>
    </source>
</evidence>
<evidence type="ECO:0000256" key="3">
    <source>
        <dbReference type="ARBA" id="ARBA00012726"/>
    </source>
</evidence>
<gene>
    <name evidence="11" type="primary">rtcB</name>
    <name evidence="11" type="ORF">AMST5_02535</name>
</gene>
<reference evidence="11" key="1">
    <citation type="submission" date="2023-07" db="EMBL/GenBank/DDBJ databases">
        <authorList>
            <person name="Pelsma A.J. K."/>
        </authorList>
    </citation>
    <scope>NUCLEOTIDE SEQUENCE</scope>
</reference>
<keyword evidence="8" id="KW-0464">Manganese</keyword>
<accession>A0AA48RDP3</accession>
<keyword evidence="6" id="KW-0547">Nucleotide-binding</keyword>
<organism evidence="11">
    <name type="scientific">freshwater sediment metagenome</name>
    <dbReference type="NCBI Taxonomy" id="556182"/>
    <lineage>
        <taxon>unclassified sequences</taxon>
        <taxon>metagenomes</taxon>
        <taxon>ecological metagenomes</taxon>
    </lineage>
</organism>
<comment type="similarity">
    <text evidence="2">Belongs to the RtcB family.</text>
</comment>